<comment type="pathway">
    <text evidence="2">Cofactor biosynthesis; 7,8-dihydroneopterin triphosphate biosynthesis; 7,8-dihydroneopterin triphosphate from GTP: step 1/1.</text>
</comment>
<reference evidence="4" key="1">
    <citation type="submission" date="2023-07" db="EMBL/GenBank/DDBJ databases">
        <title>Draft genome sequence of Agarivorans aestuarii strain ZMCS4, a CAZymes producing bacteria isolated from the marine brown algae Clodostephus spongiosus.</title>
        <authorList>
            <person name="Lorente B."/>
            <person name="Cabral C."/>
            <person name="Frias J."/>
            <person name="Faria J."/>
            <person name="Toubarro D."/>
        </authorList>
    </citation>
    <scope>NUCLEOTIDE SEQUENCE [LARGE SCALE GENOMIC DNA]</scope>
    <source>
        <strain evidence="4">ZMCS4</strain>
    </source>
</reference>
<evidence type="ECO:0000256" key="1">
    <source>
        <dbReference type="ARBA" id="ARBA00022801"/>
    </source>
</evidence>
<dbReference type="NCBIfam" id="NF010200">
    <property type="entry name" value="PRK13674.1-1"/>
    <property type="match status" value="1"/>
</dbReference>
<dbReference type="Proteomes" id="UP001310248">
    <property type="component" value="Unassembled WGS sequence"/>
</dbReference>
<dbReference type="PANTHER" id="PTHR36445">
    <property type="entry name" value="GTP CYCLOHYDROLASE MPTA"/>
    <property type="match status" value="1"/>
</dbReference>
<evidence type="ECO:0000313" key="4">
    <source>
        <dbReference type="Proteomes" id="UP001310248"/>
    </source>
</evidence>
<name>A0ABU7G8Y9_9ALTE</name>
<comment type="similarity">
    <text evidence="2">Belongs to the GTP cyclohydrolase IV family.</text>
</comment>
<feature type="site" description="May be catalytically important" evidence="2">
    <location>
        <position position="159"/>
    </location>
</feature>
<evidence type="ECO:0000256" key="2">
    <source>
        <dbReference type="HAMAP-Rule" id="MF_01527"/>
    </source>
</evidence>
<comment type="caution">
    <text evidence="3">The sequence shown here is derived from an EMBL/GenBank/DDBJ whole genome shotgun (WGS) entry which is preliminary data.</text>
</comment>
<accession>A0ABU7G8Y9</accession>
<gene>
    <name evidence="2 3" type="primary">folE2</name>
    <name evidence="3" type="ORF">SNR37_001046</name>
</gene>
<dbReference type="EMBL" id="JAYDYW010000015">
    <property type="protein sequence ID" value="MEE1675720.1"/>
    <property type="molecule type" value="Genomic_DNA"/>
</dbReference>
<dbReference type="HAMAP" id="MF_01527_B">
    <property type="entry name" value="GTP_cyclohydrol_B"/>
    <property type="match status" value="1"/>
</dbReference>
<dbReference type="InterPro" id="IPR003801">
    <property type="entry name" value="GTP_cyclohydrolase_FolE2/MptA"/>
</dbReference>
<dbReference type="RefSeq" id="WP_329776524.1">
    <property type="nucleotide sequence ID" value="NZ_JAYDYW010000015.1"/>
</dbReference>
<dbReference type="GO" id="GO:0003934">
    <property type="term" value="F:GTP cyclohydrolase I activity"/>
    <property type="evidence" value="ECO:0007669"/>
    <property type="project" value="UniProtKB-EC"/>
</dbReference>
<dbReference type="Gene3D" id="3.10.270.10">
    <property type="entry name" value="Urate Oxidase"/>
    <property type="match status" value="1"/>
</dbReference>
<dbReference type="EC" id="3.5.4.16" evidence="2"/>
<dbReference type="PANTHER" id="PTHR36445:SF1">
    <property type="entry name" value="GTP CYCLOHYDROLASE MPTA"/>
    <property type="match status" value="1"/>
</dbReference>
<keyword evidence="4" id="KW-1185">Reference proteome</keyword>
<dbReference type="Pfam" id="PF02649">
    <property type="entry name" value="GCHY-1"/>
    <property type="match status" value="1"/>
</dbReference>
<comment type="function">
    <text evidence="2">Converts GTP to 7,8-dihydroneopterin triphosphate.</text>
</comment>
<keyword evidence="1 2" id="KW-0378">Hydrolase</keyword>
<organism evidence="3 4">
    <name type="scientific">Agarivorans aestuarii</name>
    <dbReference type="NCBI Taxonomy" id="1563703"/>
    <lineage>
        <taxon>Bacteria</taxon>
        <taxon>Pseudomonadati</taxon>
        <taxon>Pseudomonadota</taxon>
        <taxon>Gammaproteobacteria</taxon>
        <taxon>Alteromonadales</taxon>
        <taxon>Alteromonadaceae</taxon>
        <taxon>Agarivorans</taxon>
    </lineage>
</organism>
<sequence>MLRTPLPDVASAVLPSHQASINWVGMDDISVPVYLNEPAGQQHSHANASIAVDLPGGEGAARGIHMSRLYFLLNELSQLELNPQSLEQCLTQVLATHKDLGTSAARIELQFDFLLKRPALITNSGGGWQRYPINLSAELVEGKPLSINLQLEFQYSSTCPCSAALVRESLAQNFLQQFNDEQAISPSQVAEWLKKNGTLATPHSQRSVALVSSQLPNQANALGLVKLIEQLESITKTPLQTSVKRADEQAFAELNGQNLMFVEDISRRLTEQLRPHYPSVAIQVRHLESLHAHNAFAQVLPSNTAVHPQPQFTHRGRQ</sequence>
<protein>
    <recommendedName>
        <fullName evidence="2">GTP cyclohydrolase FolE2</fullName>
        <ecNumber evidence="2">3.5.4.16</ecNumber>
    </recommendedName>
</protein>
<comment type="catalytic activity">
    <reaction evidence="2">
        <text>GTP + H2O = 7,8-dihydroneopterin 3'-triphosphate + formate + H(+)</text>
        <dbReference type="Rhea" id="RHEA:17473"/>
        <dbReference type="ChEBI" id="CHEBI:15377"/>
        <dbReference type="ChEBI" id="CHEBI:15378"/>
        <dbReference type="ChEBI" id="CHEBI:15740"/>
        <dbReference type="ChEBI" id="CHEBI:37565"/>
        <dbReference type="ChEBI" id="CHEBI:58462"/>
        <dbReference type="EC" id="3.5.4.16"/>
    </reaction>
</comment>
<proteinExistence type="inferred from homology"/>
<dbReference type="InterPro" id="IPR022838">
    <property type="entry name" value="GTP_cyclohydrolase_FolE2"/>
</dbReference>
<evidence type="ECO:0000313" key="3">
    <source>
        <dbReference type="EMBL" id="MEE1675720.1"/>
    </source>
</evidence>